<dbReference type="EMBL" id="CAJOBB010027337">
    <property type="protein sequence ID" value="CAF4422255.1"/>
    <property type="molecule type" value="Genomic_DNA"/>
</dbReference>
<evidence type="ECO:0000256" key="1">
    <source>
        <dbReference type="SAM" id="MobiDB-lite"/>
    </source>
</evidence>
<gene>
    <name evidence="2" type="ORF">KXQ929_LOCUS52263</name>
</gene>
<evidence type="ECO:0000313" key="2">
    <source>
        <dbReference type="EMBL" id="CAF4422255.1"/>
    </source>
</evidence>
<protein>
    <submittedName>
        <fullName evidence="2">Uncharacterized protein</fullName>
    </submittedName>
</protein>
<dbReference type="AlphaFoldDB" id="A0A820QMC6"/>
<evidence type="ECO:0000313" key="3">
    <source>
        <dbReference type="Proteomes" id="UP000663868"/>
    </source>
</evidence>
<sequence>MEESPSDSGLSDGTKTTNNEDIADATTKNSAMIDLSKPLSREEMLAIIQDLRELWKKQFGSEILDMHIKPSVSTSNVTEKRRTVNTERISSYLSNNNRNQYHSTPT</sequence>
<organism evidence="2 3">
    <name type="scientific">Adineta steineri</name>
    <dbReference type="NCBI Taxonomy" id="433720"/>
    <lineage>
        <taxon>Eukaryota</taxon>
        <taxon>Metazoa</taxon>
        <taxon>Spiralia</taxon>
        <taxon>Gnathifera</taxon>
        <taxon>Rotifera</taxon>
        <taxon>Eurotatoria</taxon>
        <taxon>Bdelloidea</taxon>
        <taxon>Adinetida</taxon>
        <taxon>Adinetidae</taxon>
        <taxon>Adineta</taxon>
    </lineage>
</organism>
<feature type="compositionally biased region" description="Polar residues" evidence="1">
    <location>
        <begin position="86"/>
        <end position="106"/>
    </location>
</feature>
<feature type="region of interest" description="Disordered" evidence="1">
    <location>
        <begin position="72"/>
        <end position="106"/>
    </location>
</feature>
<proteinExistence type="predicted"/>
<feature type="non-terminal residue" evidence="2">
    <location>
        <position position="106"/>
    </location>
</feature>
<feature type="compositionally biased region" description="Polar residues" evidence="1">
    <location>
        <begin position="1"/>
        <end position="30"/>
    </location>
</feature>
<comment type="caution">
    <text evidence="2">The sequence shown here is derived from an EMBL/GenBank/DDBJ whole genome shotgun (WGS) entry which is preliminary data.</text>
</comment>
<name>A0A820QMC6_9BILA</name>
<feature type="region of interest" description="Disordered" evidence="1">
    <location>
        <begin position="1"/>
        <end position="32"/>
    </location>
</feature>
<accession>A0A820QMC6</accession>
<dbReference type="Proteomes" id="UP000663868">
    <property type="component" value="Unassembled WGS sequence"/>
</dbReference>
<reference evidence="2" key="1">
    <citation type="submission" date="2021-02" db="EMBL/GenBank/DDBJ databases">
        <authorList>
            <person name="Nowell W R."/>
        </authorList>
    </citation>
    <scope>NUCLEOTIDE SEQUENCE</scope>
</reference>